<evidence type="ECO:0000313" key="1">
    <source>
        <dbReference type="EMBL" id="PQJ96151.1"/>
    </source>
</evidence>
<reference evidence="1 2" key="1">
    <citation type="submission" date="2018-01" db="EMBL/GenBank/DDBJ databases">
        <title>The complete genome sequence of Chromatium okenii LaCa, a purple sulfur bacterium with a turbulent life.</title>
        <authorList>
            <person name="Luedin S.M."/>
            <person name="Liechti N."/>
            <person name="Storelli N."/>
            <person name="Danza F."/>
            <person name="Wittwer M."/>
            <person name="Pothier J.F."/>
            <person name="Tonolla M.A."/>
        </authorList>
    </citation>
    <scope>NUCLEOTIDE SEQUENCE [LARGE SCALE GENOMIC DNA]</scope>
    <source>
        <strain evidence="1 2">LaCa</strain>
    </source>
</reference>
<protein>
    <recommendedName>
        <fullName evidence="3">DUF3782 domain-containing protein</fullName>
    </recommendedName>
</protein>
<dbReference type="PANTHER" id="PTHR38753:SF1">
    <property type="entry name" value="SLR1441 PROTEIN"/>
    <property type="match status" value="1"/>
</dbReference>
<accession>A0A2S7XRX0</accession>
<gene>
    <name evidence="1" type="ORF">CXB77_10110</name>
</gene>
<dbReference type="OrthoDB" id="951102at2"/>
<organism evidence="1 2">
    <name type="scientific">Chromatium okenii</name>
    <dbReference type="NCBI Taxonomy" id="61644"/>
    <lineage>
        <taxon>Bacteria</taxon>
        <taxon>Pseudomonadati</taxon>
        <taxon>Pseudomonadota</taxon>
        <taxon>Gammaproteobacteria</taxon>
        <taxon>Chromatiales</taxon>
        <taxon>Chromatiaceae</taxon>
        <taxon>Chromatium</taxon>
    </lineage>
</organism>
<keyword evidence="2" id="KW-1185">Reference proteome</keyword>
<evidence type="ECO:0000313" key="2">
    <source>
        <dbReference type="Proteomes" id="UP000239936"/>
    </source>
</evidence>
<evidence type="ECO:0008006" key="3">
    <source>
        <dbReference type="Google" id="ProtNLM"/>
    </source>
</evidence>
<dbReference type="EMBL" id="PPGH01000035">
    <property type="protein sequence ID" value="PQJ96151.1"/>
    <property type="molecule type" value="Genomic_DNA"/>
</dbReference>
<dbReference type="AlphaFoldDB" id="A0A2S7XRX0"/>
<proteinExistence type="predicted"/>
<dbReference type="Proteomes" id="UP000239936">
    <property type="component" value="Unassembled WGS sequence"/>
</dbReference>
<dbReference type="PANTHER" id="PTHR38753">
    <property type="entry name" value="SLR1441 PROTEIN"/>
    <property type="match status" value="1"/>
</dbReference>
<sequence length="180" mass="20666">MSNPNPTLDDVWRLFAETDRKFQETDRKFQDTDRKLNQLEKLFTSQWGKLMESLIEGDLVVLLRDRGILIADTTMRLKGKCPDGGNYEFDIIAHNGAEVVVVEVKTTLRPQDVKNFIERLNQLKGWIPRYAHNQIYGAMAWLTADAGAEQMLEKRGLFSIRATGNSASIQNPTEFIPHQW</sequence>
<dbReference type="InterPro" id="IPR011335">
    <property type="entry name" value="Restrct_endonuc-II-like"/>
</dbReference>
<name>A0A2S7XRX0_9GAMM</name>
<comment type="caution">
    <text evidence="1">The sequence shown here is derived from an EMBL/GenBank/DDBJ whole genome shotgun (WGS) entry which is preliminary data.</text>
</comment>
<dbReference type="SUPFAM" id="SSF52980">
    <property type="entry name" value="Restriction endonuclease-like"/>
    <property type="match status" value="1"/>
</dbReference>
<dbReference type="RefSeq" id="WP_105073782.1">
    <property type="nucleotide sequence ID" value="NZ_PPGH01000035.1"/>
</dbReference>